<evidence type="ECO:0000313" key="1">
    <source>
        <dbReference type="EMBL" id="CDM05978.1"/>
    </source>
</evidence>
<organism evidence="2 3">
    <name type="scientific">Bacteroides xylanisolvens SD CC 1b</name>
    <dbReference type="NCBI Taxonomy" id="702447"/>
    <lineage>
        <taxon>Bacteria</taxon>
        <taxon>Pseudomonadati</taxon>
        <taxon>Bacteroidota</taxon>
        <taxon>Bacteroidia</taxon>
        <taxon>Bacteroidales</taxon>
        <taxon>Bacteroidaceae</taxon>
        <taxon>Bacteroides</taxon>
    </lineage>
</organism>
<proteinExistence type="predicted"/>
<gene>
    <name evidence="1" type="ORF">BN890_35770</name>
    <name evidence="2" type="ORF">BN890_50870</name>
</gene>
<sequence>MLGIRFPADFILIINDRKRGATIFILFCLLDEPEEVKVARKKFLLLFADNQSVSLFDKNFLEK</sequence>
<evidence type="ECO:0000313" key="3">
    <source>
        <dbReference type="Proteomes" id="UP000019380"/>
    </source>
</evidence>
<accession>W6PC67</accession>
<dbReference type="Proteomes" id="UP000019380">
    <property type="component" value="Unassembled WGS sequence"/>
</dbReference>
<dbReference type="EMBL" id="CBXG010000055">
    <property type="protein sequence ID" value="CDM07463.1"/>
    <property type="molecule type" value="Genomic_DNA"/>
</dbReference>
<comment type="caution">
    <text evidence="2">The sequence shown here is derived from an EMBL/GenBank/DDBJ whole genome shotgun (WGS) entry which is preliminary data.</text>
</comment>
<reference evidence="2 3" key="1">
    <citation type="submission" date="2013-12" db="EMBL/GenBank/DDBJ databases">
        <title>Improved hybrid genome assemblies of Bacteroides xylanisolvens SD CC 1b and Bacteroides xylanisolvens SD CC 2a using Illumina and 454 Sequencing.</title>
        <authorList>
            <person name="Ramaraj T."/>
            <person name="Sundararajan A."/>
            <person name="Mudge J."/>
            <person name="Schilkey F.D."/>
            <person name="Delvecchio V."/>
            <person name="Donlon M."/>
            <person name="Ziemer C."/>
        </authorList>
    </citation>
    <scope>NUCLEOTIDE SEQUENCE [LARGE SCALE GENOMIC DNA]</scope>
</reference>
<name>W6PC67_9BACE</name>
<evidence type="ECO:0000313" key="2">
    <source>
        <dbReference type="EMBL" id="CDM07463.1"/>
    </source>
</evidence>
<protein>
    <submittedName>
        <fullName evidence="2">Uncharacterized protein</fullName>
    </submittedName>
</protein>
<dbReference type="AlphaFoldDB" id="W6PC67"/>
<dbReference type="EMBL" id="CBXG010000040">
    <property type="protein sequence ID" value="CDM05978.1"/>
    <property type="molecule type" value="Genomic_DNA"/>
</dbReference>